<evidence type="ECO:0000313" key="2">
    <source>
        <dbReference type="EMBL" id="AUI69644.1"/>
    </source>
</evidence>
<protein>
    <submittedName>
        <fullName evidence="2">Uncharacterized protein</fullName>
    </submittedName>
</protein>
<name>A0A2N9YGM2_9GAMM</name>
<keyword evidence="1" id="KW-0812">Transmembrane</keyword>
<keyword evidence="3" id="KW-1185">Reference proteome</keyword>
<keyword evidence="1" id="KW-1133">Transmembrane helix</keyword>
<accession>A0A2N9YGM2</accession>
<organism evidence="2 3">
    <name type="scientific">Beggiatoa leptomitoformis</name>
    <dbReference type="NCBI Taxonomy" id="288004"/>
    <lineage>
        <taxon>Bacteria</taxon>
        <taxon>Pseudomonadati</taxon>
        <taxon>Pseudomonadota</taxon>
        <taxon>Gammaproteobacteria</taxon>
        <taxon>Thiotrichales</taxon>
        <taxon>Thiotrichaceae</taxon>
        <taxon>Beggiatoa</taxon>
    </lineage>
</organism>
<reference evidence="3" key="1">
    <citation type="submission" date="2016-12" db="EMBL/GenBank/DDBJ databases">
        <title>Complete Genome Sequence of Beggiatoa leptomitiformis D-401.</title>
        <authorList>
            <person name="Fomenkov A."/>
            <person name="Vincze T."/>
            <person name="Grabovich M."/>
            <person name="Anton B.P."/>
            <person name="Dubinina G."/>
            <person name="Orlova M."/>
            <person name="Belousova E."/>
            <person name="Roberts R.J."/>
        </authorList>
    </citation>
    <scope>NUCLEOTIDE SEQUENCE [LARGE SCALE GENOMIC DNA]</scope>
    <source>
        <strain evidence="3">D-401</strain>
    </source>
</reference>
<dbReference type="AlphaFoldDB" id="A0A2N9YGM2"/>
<evidence type="ECO:0000313" key="3">
    <source>
        <dbReference type="Proteomes" id="UP000234271"/>
    </source>
</evidence>
<evidence type="ECO:0000256" key="1">
    <source>
        <dbReference type="SAM" id="Phobius"/>
    </source>
</evidence>
<sequence length="300" mass="34429">MSNIKLSDQALSILKQMKSERIPSFITLCTLSDDLVLSEEISISEPRFLNDDLNTLVANGFLTKLPSTHIDSFVYSITRQGLALEKEGFDALSFGTVTGNVEIQQAGNNIYNLSLNNLAIQQDINTTFSLLNGSYKNSKAQCNLSWVNVSSFLEILYKQKYHLSPNSHKDDFLGFLAFFFKKENFKVTSHLSIIKNVITYIPSTSENRSIFLRTIQLQLSAAELFFLFFYSIYLNFYLKDNSLFKICNDEIMFFPFFTSNSFELKFFLVSSFLSDVNSDDMQRIEELTIFFEKLLSYAKT</sequence>
<dbReference type="EMBL" id="CP018889">
    <property type="protein sequence ID" value="AUI69644.1"/>
    <property type="molecule type" value="Genomic_DNA"/>
</dbReference>
<gene>
    <name evidence="2" type="ORF">BLE401_13725</name>
</gene>
<keyword evidence="1" id="KW-0472">Membrane</keyword>
<dbReference type="KEGG" id="blep:AL038_10550"/>
<dbReference type="RefSeq" id="WP_062152624.1">
    <property type="nucleotide sequence ID" value="NZ_CP012373.2"/>
</dbReference>
<dbReference type="Proteomes" id="UP000234271">
    <property type="component" value="Chromosome"/>
</dbReference>
<feature type="transmembrane region" description="Helical" evidence="1">
    <location>
        <begin position="217"/>
        <end position="238"/>
    </location>
</feature>
<dbReference type="OrthoDB" id="5917218at2"/>
<proteinExistence type="predicted"/>